<dbReference type="NCBIfam" id="TIGR01730">
    <property type="entry name" value="RND_mfp"/>
    <property type="match status" value="1"/>
</dbReference>
<comment type="similarity">
    <text evidence="1">Belongs to the membrane fusion protein (MFP) (TC 8.A.1) family.</text>
</comment>
<feature type="domain" description="YknX-like C-terminal permuted SH3-like" evidence="5">
    <location>
        <begin position="356"/>
        <end position="414"/>
    </location>
</feature>
<evidence type="ECO:0000259" key="4">
    <source>
        <dbReference type="Pfam" id="PF25917"/>
    </source>
</evidence>
<dbReference type="InterPro" id="IPR058625">
    <property type="entry name" value="MdtA-like_BSH"/>
</dbReference>
<keyword evidence="3" id="KW-1133">Transmembrane helix</keyword>
<dbReference type="Gene3D" id="2.40.50.100">
    <property type="match status" value="1"/>
</dbReference>
<feature type="domain" description="Multidrug resistance protein MdtA-like barrel-sandwich hybrid" evidence="4">
    <location>
        <begin position="61"/>
        <end position="243"/>
    </location>
</feature>
<dbReference type="Gene3D" id="1.10.287.470">
    <property type="entry name" value="Helix hairpin bin"/>
    <property type="match status" value="2"/>
</dbReference>
<dbReference type="SUPFAM" id="SSF111369">
    <property type="entry name" value="HlyD-like secretion proteins"/>
    <property type="match status" value="2"/>
</dbReference>
<dbReference type="InterPro" id="IPR006143">
    <property type="entry name" value="RND_pump_MFP"/>
</dbReference>
<dbReference type="Gene3D" id="2.40.30.170">
    <property type="match status" value="1"/>
</dbReference>
<dbReference type="RefSeq" id="WP_173731544.1">
    <property type="nucleotide sequence ID" value="NZ_JABTTE010000015.1"/>
</dbReference>
<dbReference type="Pfam" id="PF25917">
    <property type="entry name" value="BSH_RND"/>
    <property type="match status" value="1"/>
</dbReference>
<evidence type="ECO:0000313" key="6">
    <source>
        <dbReference type="EMBL" id="NSL52336.1"/>
    </source>
</evidence>
<dbReference type="InterPro" id="IPR058637">
    <property type="entry name" value="YknX-like_C"/>
</dbReference>
<dbReference type="PANTHER" id="PTHR30469">
    <property type="entry name" value="MULTIDRUG RESISTANCE PROTEIN MDTA"/>
    <property type="match status" value="1"/>
</dbReference>
<protein>
    <submittedName>
        <fullName evidence="6">Efflux RND transporter periplasmic adaptor subunit</fullName>
    </submittedName>
</protein>
<dbReference type="AlphaFoldDB" id="A0A8J8GIG4"/>
<dbReference type="Pfam" id="PF25989">
    <property type="entry name" value="YknX_C"/>
    <property type="match status" value="1"/>
</dbReference>
<evidence type="ECO:0000256" key="3">
    <source>
        <dbReference type="SAM" id="Phobius"/>
    </source>
</evidence>
<dbReference type="PANTHER" id="PTHR30469:SF15">
    <property type="entry name" value="HLYD FAMILY OF SECRETION PROTEINS"/>
    <property type="match status" value="1"/>
</dbReference>
<dbReference type="EMBL" id="JABTTE010000015">
    <property type="protein sequence ID" value="NSL52336.1"/>
    <property type="molecule type" value="Genomic_DNA"/>
</dbReference>
<keyword evidence="7" id="KW-1185">Reference proteome</keyword>
<dbReference type="GO" id="GO:0015562">
    <property type="term" value="F:efflux transmembrane transporter activity"/>
    <property type="evidence" value="ECO:0007669"/>
    <property type="project" value="TreeGrafter"/>
</dbReference>
<name>A0A8J8GIG4_9BACI</name>
<evidence type="ECO:0000313" key="7">
    <source>
        <dbReference type="Proteomes" id="UP000625804"/>
    </source>
</evidence>
<comment type="caution">
    <text evidence="6">The sequence shown here is derived from an EMBL/GenBank/DDBJ whole genome shotgun (WGS) entry which is preliminary data.</text>
</comment>
<feature type="coiled-coil region" evidence="2">
    <location>
        <begin position="82"/>
        <end position="187"/>
    </location>
</feature>
<organism evidence="6 7">
    <name type="scientific">Calidifontibacillus erzurumensis</name>
    <dbReference type="NCBI Taxonomy" id="2741433"/>
    <lineage>
        <taxon>Bacteria</taxon>
        <taxon>Bacillati</taxon>
        <taxon>Bacillota</taxon>
        <taxon>Bacilli</taxon>
        <taxon>Bacillales</taxon>
        <taxon>Bacillaceae</taxon>
        <taxon>Calidifontibacillus/Schinkia group</taxon>
        <taxon>Calidifontibacillus</taxon>
    </lineage>
</organism>
<dbReference type="Gene3D" id="2.40.420.20">
    <property type="match status" value="1"/>
</dbReference>
<keyword evidence="3" id="KW-0812">Transmembrane</keyword>
<proteinExistence type="inferred from homology"/>
<feature type="transmembrane region" description="Helical" evidence="3">
    <location>
        <begin position="7"/>
        <end position="23"/>
    </location>
</feature>
<evidence type="ECO:0000256" key="1">
    <source>
        <dbReference type="ARBA" id="ARBA00009477"/>
    </source>
</evidence>
<dbReference type="Proteomes" id="UP000625804">
    <property type="component" value="Unassembled WGS sequence"/>
</dbReference>
<accession>A0A8J8GIG4</accession>
<evidence type="ECO:0000256" key="2">
    <source>
        <dbReference type="SAM" id="Coils"/>
    </source>
</evidence>
<gene>
    <name evidence="6" type="ORF">HR057_11285</name>
</gene>
<keyword evidence="2" id="KW-0175">Coiled coil</keyword>
<evidence type="ECO:0000259" key="5">
    <source>
        <dbReference type="Pfam" id="PF25989"/>
    </source>
</evidence>
<dbReference type="PRINTS" id="PR01490">
    <property type="entry name" value="RTXTOXIND"/>
</dbReference>
<sequence>METHIKWIITAILVLGIGSYFAYSQTKPLHTELLEVKEQTVAQEFKEEGIVTSSLEQPIFSEISGKIVKMHVKEGQKVKKGEVLAEIEAKDLEFQLRQLQAQLESIKGQEKQAYKSPYSAQVKQQQLMIEETKRQLEIGKNNYEKIKSLYDSGAVSKQELDDAENKVKQLENALLQQEQALKLIEEQAEPMPGTSQYYKGLRESVNEQIAHLEYLLSSKKIMAPVDAVIKELSVKEGAMVTPQTPLMTLSDDNNLEVEVYLLTEDVINVKEGMIVELIQKRKNGDYSFKGQVKSIAPAAEEKISALGLTEQKVKVTVVPDQKESPELRPGYALDVVFTTLVQENKLAVPKVVLFPTENGGDAVWVVKNGKAKMQEVKTGMETDELVVIEEGLKAGDLVIKNPQLEGLKVGKAVQQSNK</sequence>
<keyword evidence="3" id="KW-0472">Membrane</keyword>
<dbReference type="GO" id="GO:1990281">
    <property type="term" value="C:efflux pump complex"/>
    <property type="evidence" value="ECO:0007669"/>
    <property type="project" value="TreeGrafter"/>
</dbReference>
<reference evidence="6" key="1">
    <citation type="submission" date="2020-06" db="EMBL/GenBank/DDBJ databases">
        <title>A novel thermopfilic bacterium from Erzurum, Turkey.</title>
        <authorList>
            <person name="Adiguzel A."/>
            <person name="Ay H."/>
            <person name="Baltaci M.O."/>
        </authorList>
    </citation>
    <scope>NUCLEOTIDE SEQUENCE</scope>
    <source>
        <strain evidence="6">P2</strain>
    </source>
</reference>